<feature type="compositionally biased region" description="Basic residues" evidence="5">
    <location>
        <begin position="207"/>
        <end position="217"/>
    </location>
</feature>
<protein>
    <submittedName>
        <fullName evidence="8">PHD and RING finger domain-containing protein</fullName>
    </submittedName>
</protein>
<dbReference type="PANTHER" id="PTHR12618">
    <property type="entry name" value="PHD AND RING FINGER DOMAIN-CONTAINING PROTEIN 1"/>
    <property type="match status" value="1"/>
</dbReference>
<evidence type="ECO:0000256" key="2">
    <source>
        <dbReference type="ARBA" id="ARBA00022771"/>
    </source>
</evidence>
<dbReference type="SMART" id="SM00249">
    <property type="entry name" value="PHD"/>
    <property type="match status" value="1"/>
</dbReference>
<keyword evidence="2 4" id="KW-0863">Zinc-finger</keyword>
<dbReference type="OrthoDB" id="8062037at2759"/>
<evidence type="ECO:0000259" key="6">
    <source>
        <dbReference type="PROSITE" id="PS50016"/>
    </source>
</evidence>
<accession>A0A0N1NZB2</accession>
<dbReference type="VEuPathDB" id="FungiDB:AB675_3588"/>
<feature type="compositionally biased region" description="Low complexity" evidence="5">
    <location>
        <begin position="366"/>
        <end position="389"/>
    </location>
</feature>
<sequence length="658" mass="71696">MSDTCIVCLGDLSTGNGDAGALSITNAKSPESPLLHDIPLHATSLDEANTASVTSAINDPTLLIAKIIPCGHVLHNECLTPWRERANSCPICRAAFHLVELKAVMDGPTLSTYKVEDRQQVADIDPTMFLESADDEEEEVVCQECGEGDNEDVLMFCDGCEILCHTYCAGLDEVPYGAWFCETCDQEQGYMPRPTGRRSRGAQAVRQRTRGRQRRQRTLQVGQDQNWNAVWQSVWSRLNLDLDFPFDDDDTSASYIRRCRQRSAAHDRSALAAWQSRLRVAELQGAGNRFREIEPNLIAVSRGSRSTPAPEQDSEEALAWSAFDAARASPGPSTSRRTRKRKSPTASPVQDEPEATQAVPKRRRTSASITPAPPSSRGRVRSSPRSPVANQPTQISAVGPSFLQSLLQEVEDSSTTTATALNPAMRRAMRAAGSPPATDHSSPRPSSPSGSPLPSNHSSPRAMSPSPPPGHRSISPSTLSSSIQPIYAEPERPGSPPPRGRPVATPRPRAARSNSETDVAHPVPRLGVRTTALANSDSDSASTLAPPTRRRPQNHTPIQTSENKKQDVSASAMSPTRATMSLEAKSDIQKLVSSALKPLYNEAKITKDEYTTINRDVSRLLYDRIGDLEHLQDEQRQEWEKVAGEEVGRALVALKAHG</sequence>
<dbReference type="GO" id="GO:0008270">
    <property type="term" value="F:zinc ion binding"/>
    <property type="evidence" value="ECO:0007669"/>
    <property type="project" value="UniProtKB-KW"/>
</dbReference>
<feature type="compositionally biased region" description="Low complexity" evidence="5">
    <location>
        <begin position="501"/>
        <end position="512"/>
    </location>
</feature>
<name>A0A0N1NZB2_9EURO</name>
<dbReference type="RefSeq" id="XP_017997046.1">
    <property type="nucleotide sequence ID" value="XM_018143651.1"/>
</dbReference>
<feature type="region of interest" description="Disordered" evidence="5">
    <location>
        <begin position="428"/>
        <end position="578"/>
    </location>
</feature>
<keyword evidence="1" id="KW-0479">Metal-binding</keyword>
<evidence type="ECO:0000259" key="7">
    <source>
        <dbReference type="PROSITE" id="PS50089"/>
    </source>
</evidence>
<proteinExistence type="predicted"/>
<dbReference type="InterPro" id="IPR001841">
    <property type="entry name" value="Znf_RING"/>
</dbReference>
<dbReference type="SUPFAM" id="SSF57850">
    <property type="entry name" value="RING/U-box"/>
    <property type="match status" value="1"/>
</dbReference>
<evidence type="ECO:0000256" key="4">
    <source>
        <dbReference type="PROSITE-ProRule" id="PRU00175"/>
    </source>
</evidence>
<dbReference type="SMART" id="SM00184">
    <property type="entry name" value="RING"/>
    <property type="match status" value="1"/>
</dbReference>
<dbReference type="AlphaFoldDB" id="A0A0N1NZB2"/>
<dbReference type="GeneID" id="28735531"/>
<evidence type="ECO:0000256" key="1">
    <source>
        <dbReference type="ARBA" id="ARBA00022723"/>
    </source>
</evidence>
<keyword evidence="9" id="KW-1185">Reference proteome</keyword>
<gene>
    <name evidence="8" type="ORF">AB675_3588</name>
</gene>
<feature type="region of interest" description="Disordered" evidence="5">
    <location>
        <begin position="192"/>
        <end position="219"/>
    </location>
</feature>
<dbReference type="Proteomes" id="UP000038010">
    <property type="component" value="Unassembled WGS sequence"/>
</dbReference>
<dbReference type="PROSITE" id="PS50089">
    <property type="entry name" value="ZF_RING_2"/>
    <property type="match status" value="1"/>
</dbReference>
<comment type="caution">
    <text evidence="8">The sequence shown here is derived from an EMBL/GenBank/DDBJ whole genome shotgun (WGS) entry which is preliminary data.</text>
</comment>
<dbReference type="PROSITE" id="PS50016">
    <property type="entry name" value="ZF_PHD_2"/>
    <property type="match status" value="1"/>
</dbReference>
<evidence type="ECO:0000256" key="5">
    <source>
        <dbReference type="SAM" id="MobiDB-lite"/>
    </source>
</evidence>
<dbReference type="EMBL" id="LFJN01000026">
    <property type="protein sequence ID" value="KPI37083.1"/>
    <property type="molecule type" value="Genomic_DNA"/>
</dbReference>
<dbReference type="InterPro" id="IPR013083">
    <property type="entry name" value="Znf_RING/FYVE/PHD"/>
</dbReference>
<dbReference type="SUPFAM" id="SSF57903">
    <property type="entry name" value="FYVE/PHD zinc finger"/>
    <property type="match status" value="1"/>
</dbReference>
<dbReference type="STRING" id="1664694.A0A0N1NZB2"/>
<dbReference type="InterPro" id="IPR019787">
    <property type="entry name" value="Znf_PHD-finger"/>
</dbReference>
<evidence type="ECO:0000313" key="9">
    <source>
        <dbReference type="Proteomes" id="UP000038010"/>
    </source>
</evidence>
<dbReference type="InterPro" id="IPR001965">
    <property type="entry name" value="Znf_PHD"/>
</dbReference>
<keyword evidence="3" id="KW-0862">Zinc</keyword>
<dbReference type="PANTHER" id="PTHR12618:SF20">
    <property type="entry name" value="PHD AND RING FINGER DOMAIN-CONTAINING PROTEIN 1"/>
    <property type="match status" value="1"/>
</dbReference>
<feature type="region of interest" description="Disordered" evidence="5">
    <location>
        <begin position="324"/>
        <end position="396"/>
    </location>
</feature>
<dbReference type="Pfam" id="PF13639">
    <property type="entry name" value="zf-RING_2"/>
    <property type="match status" value="1"/>
</dbReference>
<feature type="compositionally biased region" description="Polar residues" evidence="5">
    <location>
        <begin position="568"/>
        <end position="578"/>
    </location>
</feature>
<feature type="compositionally biased region" description="Low complexity" evidence="5">
    <location>
        <begin position="473"/>
        <end position="486"/>
    </location>
</feature>
<feature type="domain" description="RING-type" evidence="7">
    <location>
        <begin position="5"/>
        <end position="93"/>
    </location>
</feature>
<evidence type="ECO:0000256" key="3">
    <source>
        <dbReference type="ARBA" id="ARBA00022833"/>
    </source>
</evidence>
<feature type="compositionally biased region" description="Low complexity" evidence="5">
    <location>
        <begin position="325"/>
        <end position="335"/>
    </location>
</feature>
<dbReference type="Gene3D" id="3.30.40.10">
    <property type="entry name" value="Zinc/RING finger domain, C3HC4 (zinc finger)"/>
    <property type="match status" value="2"/>
</dbReference>
<feature type="domain" description="PHD-type" evidence="6">
    <location>
        <begin position="139"/>
        <end position="187"/>
    </location>
</feature>
<organism evidence="8 9">
    <name type="scientific">Cyphellophora attinorum</name>
    <dbReference type="NCBI Taxonomy" id="1664694"/>
    <lineage>
        <taxon>Eukaryota</taxon>
        <taxon>Fungi</taxon>
        <taxon>Dikarya</taxon>
        <taxon>Ascomycota</taxon>
        <taxon>Pezizomycotina</taxon>
        <taxon>Eurotiomycetes</taxon>
        <taxon>Chaetothyriomycetidae</taxon>
        <taxon>Chaetothyriales</taxon>
        <taxon>Cyphellophoraceae</taxon>
        <taxon>Cyphellophora</taxon>
    </lineage>
</organism>
<feature type="compositionally biased region" description="Low complexity" evidence="5">
    <location>
        <begin position="443"/>
        <end position="464"/>
    </location>
</feature>
<dbReference type="InterPro" id="IPR047157">
    <property type="entry name" value="PHRF1/Atg35"/>
</dbReference>
<feature type="compositionally biased region" description="Polar residues" evidence="5">
    <location>
        <begin position="532"/>
        <end position="545"/>
    </location>
</feature>
<evidence type="ECO:0000313" key="8">
    <source>
        <dbReference type="EMBL" id="KPI37083.1"/>
    </source>
</evidence>
<reference evidence="8 9" key="1">
    <citation type="submission" date="2015-06" db="EMBL/GenBank/DDBJ databases">
        <title>Draft genome of the ant-associated black yeast Phialophora attae CBS 131958.</title>
        <authorList>
            <person name="Moreno L.F."/>
            <person name="Stielow B.J."/>
            <person name="de Hoog S."/>
            <person name="Vicente V.A."/>
            <person name="Weiss V.A."/>
            <person name="de Vries M."/>
            <person name="Cruz L.M."/>
            <person name="Souza E.M."/>
        </authorList>
    </citation>
    <scope>NUCLEOTIDE SEQUENCE [LARGE SCALE GENOMIC DNA]</scope>
    <source>
        <strain evidence="8 9">CBS 131958</strain>
    </source>
</reference>
<dbReference type="Pfam" id="PF00628">
    <property type="entry name" value="PHD"/>
    <property type="match status" value="1"/>
</dbReference>
<dbReference type="InterPro" id="IPR011011">
    <property type="entry name" value="Znf_FYVE_PHD"/>
</dbReference>